<comment type="caution">
    <text evidence="5">The sequence shown here is derived from an EMBL/GenBank/DDBJ whole genome shotgun (WGS) entry which is preliminary data.</text>
</comment>
<evidence type="ECO:0000313" key="6">
    <source>
        <dbReference type="Proteomes" id="UP001174909"/>
    </source>
</evidence>
<feature type="domain" description="HpcH/HpaI aldolase/citrate lyase" evidence="4">
    <location>
        <begin position="20"/>
        <end position="223"/>
    </location>
</feature>
<reference evidence="5" key="1">
    <citation type="submission" date="2023-03" db="EMBL/GenBank/DDBJ databases">
        <authorList>
            <person name="Steffen K."/>
            <person name="Cardenas P."/>
        </authorList>
    </citation>
    <scope>NUCLEOTIDE SEQUENCE</scope>
</reference>
<dbReference type="PANTHER" id="PTHR30502:SF0">
    <property type="entry name" value="PHOSPHOENOLPYRUVATE CARBOXYLASE FAMILY PROTEIN"/>
    <property type="match status" value="1"/>
</dbReference>
<evidence type="ECO:0000259" key="4">
    <source>
        <dbReference type="Pfam" id="PF03328"/>
    </source>
</evidence>
<keyword evidence="6" id="KW-1185">Reference proteome</keyword>
<dbReference type="GO" id="GO:0005737">
    <property type="term" value="C:cytoplasm"/>
    <property type="evidence" value="ECO:0007669"/>
    <property type="project" value="TreeGrafter"/>
</dbReference>
<keyword evidence="2" id="KW-0479">Metal-binding</keyword>
<protein>
    <submittedName>
        <fullName evidence="5">4-hydroxy-2-oxo-heptane-1,7-dioate aldolase</fullName>
    </submittedName>
</protein>
<dbReference type="InterPro" id="IPR040442">
    <property type="entry name" value="Pyrv_kinase-like_dom_sf"/>
</dbReference>
<dbReference type="AlphaFoldDB" id="A0AA35XA97"/>
<dbReference type="SUPFAM" id="SSF51621">
    <property type="entry name" value="Phosphoenolpyruvate/pyruvate domain"/>
    <property type="match status" value="1"/>
</dbReference>
<proteinExistence type="inferred from homology"/>
<dbReference type="GO" id="GO:0016832">
    <property type="term" value="F:aldehyde-lyase activity"/>
    <property type="evidence" value="ECO:0007669"/>
    <property type="project" value="TreeGrafter"/>
</dbReference>
<dbReference type="InterPro" id="IPR050251">
    <property type="entry name" value="HpcH-HpaI_aldolase"/>
</dbReference>
<evidence type="ECO:0000256" key="3">
    <source>
        <dbReference type="ARBA" id="ARBA00023239"/>
    </source>
</evidence>
<dbReference type="EMBL" id="CASHTH010003372">
    <property type="protein sequence ID" value="CAI8044050.1"/>
    <property type="molecule type" value="Genomic_DNA"/>
</dbReference>
<evidence type="ECO:0000256" key="1">
    <source>
        <dbReference type="ARBA" id="ARBA00005568"/>
    </source>
</evidence>
<dbReference type="InterPro" id="IPR015813">
    <property type="entry name" value="Pyrv/PenolPyrv_kinase-like_dom"/>
</dbReference>
<accession>A0AA35XA97</accession>
<comment type="similarity">
    <text evidence="1">Belongs to the HpcH/HpaI aldolase family.</text>
</comment>
<organism evidence="5 6">
    <name type="scientific">Geodia barretti</name>
    <name type="common">Barrett's horny sponge</name>
    <dbReference type="NCBI Taxonomy" id="519541"/>
    <lineage>
        <taxon>Eukaryota</taxon>
        <taxon>Metazoa</taxon>
        <taxon>Porifera</taxon>
        <taxon>Demospongiae</taxon>
        <taxon>Heteroscleromorpha</taxon>
        <taxon>Tetractinellida</taxon>
        <taxon>Astrophorina</taxon>
        <taxon>Geodiidae</taxon>
        <taxon>Geodia</taxon>
    </lineage>
</organism>
<keyword evidence="3" id="KW-0456">Lyase</keyword>
<evidence type="ECO:0000313" key="5">
    <source>
        <dbReference type="EMBL" id="CAI8044050.1"/>
    </source>
</evidence>
<name>A0AA35XA97_GEOBA</name>
<sequence>MKDKLLSGEPAFGVSVMFPSPHIVDIVGRLGFDWILIDCEHGSISLESVELMVMAAETAGVTPIARPSANSFELIGQLMDRGVMGVQVPHVNTAEDAQRAVEAVKYHPIGDRGLAAGVRSASYGYGLSMSEYAEQSNRETLVCVQLEEGEAVKNVDQIVGVEGVDVFFVGPSDLSQSLGYPGRPDAPEVREAMDTVFATIAATGRVSGSAGNSDATRRYLAQGVTYLYTHLTTLLGSAAGTFLGEVNR</sequence>
<dbReference type="Gene3D" id="3.20.20.60">
    <property type="entry name" value="Phosphoenolpyruvate-binding domains"/>
    <property type="match status" value="1"/>
</dbReference>
<gene>
    <name evidence="5" type="ORF">GBAR_LOCUS24442</name>
</gene>
<evidence type="ECO:0000256" key="2">
    <source>
        <dbReference type="ARBA" id="ARBA00022723"/>
    </source>
</evidence>
<dbReference type="Proteomes" id="UP001174909">
    <property type="component" value="Unassembled WGS sequence"/>
</dbReference>
<dbReference type="GO" id="GO:0046872">
    <property type="term" value="F:metal ion binding"/>
    <property type="evidence" value="ECO:0007669"/>
    <property type="project" value="UniProtKB-KW"/>
</dbReference>
<dbReference type="InterPro" id="IPR005000">
    <property type="entry name" value="Aldolase/citrate-lyase_domain"/>
</dbReference>
<dbReference type="PANTHER" id="PTHR30502">
    <property type="entry name" value="2-KETO-3-DEOXY-L-RHAMNONATE ALDOLASE"/>
    <property type="match status" value="1"/>
</dbReference>
<dbReference type="Pfam" id="PF03328">
    <property type="entry name" value="HpcH_HpaI"/>
    <property type="match status" value="1"/>
</dbReference>